<evidence type="ECO:0000313" key="2">
    <source>
        <dbReference type="Proteomes" id="UP000189670"/>
    </source>
</evidence>
<dbReference type="InterPro" id="IPR036977">
    <property type="entry name" value="DNA_primase_Znf_CHC2"/>
</dbReference>
<dbReference type="SUPFAM" id="SSF57783">
    <property type="entry name" value="Zinc beta-ribbon"/>
    <property type="match status" value="1"/>
</dbReference>
<protein>
    <submittedName>
        <fullName evidence="1">DnaG5</fullName>
    </submittedName>
</protein>
<dbReference type="Gene3D" id="3.90.580.10">
    <property type="entry name" value="Zinc finger, CHC2-type domain"/>
    <property type="match status" value="1"/>
</dbReference>
<dbReference type="GO" id="GO:0008270">
    <property type="term" value="F:zinc ion binding"/>
    <property type="evidence" value="ECO:0007669"/>
    <property type="project" value="InterPro"/>
</dbReference>
<dbReference type="AlphaFoldDB" id="A0A1V1NV11"/>
<reference evidence="2" key="1">
    <citation type="submission" date="2012-11" db="EMBL/GenBank/DDBJ databases">
        <authorList>
            <person name="Lucero-Rivera Y.E."/>
            <person name="Tovar-Ramirez D."/>
        </authorList>
    </citation>
    <scope>NUCLEOTIDE SEQUENCE [LARGE SCALE GENOMIC DNA]</scope>
    <source>
        <strain evidence="2">Araruama</strain>
    </source>
</reference>
<name>A0A1V1NV11_9BACT</name>
<organism evidence="1 2">
    <name type="scientific">Candidatus Magnetoglobus multicellularis str. Araruama</name>
    <dbReference type="NCBI Taxonomy" id="890399"/>
    <lineage>
        <taxon>Bacteria</taxon>
        <taxon>Pseudomonadati</taxon>
        <taxon>Thermodesulfobacteriota</taxon>
        <taxon>Desulfobacteria</taxon>
        <taxon>Desulfobacterales</taxon>
        <taxon>Desulfobacteraceae</taxon>
        <taxon>Candidatus Magnetoglobus</taxon>
    </lineage>
</organism>
<comment type="caution">
    <text evidence="1">The sequence shown here is derived from an EMBL/GenBank/DDBJ whole genome shotgun (WGS) entry which is preliminary data.</text>
</comment>
<dbReference type="GO" id="GO:0003677">
    <property type="term" value="F:DNA binding"/>
    <property type="evidence" value="ECO:0007669"/>
    <property type="project" value="InterPro"/>
</dbReference>
<accession>A0A1V1NV11</accession>
<gene>
    <name evidence="1" type="ORF">OMM_12845</name>
</gene>
<dbReference type="GO" id="GO:0006260">
    <property type="term" value="P:DNA replication"/>
    <property type="evidence" value="ECO:0007669"/>
    <property type="project" value="InterPro"/>
</dbReference>
<sequence length="71" mass="8619">MRTFHSKEFLRKLRNEIPMIPLIKDVLEIPFKDHDDRFRFLCPKCNEFMTGINPNTNLARCFRCEKKLQPH</sequence>
<dbReference type="Proteomes" id="UP000189670">
    <property type="component" value="Unassembled WGS sequence"/>
</dbReference>
<evidence type="ECO:0000313" key="1">
    <source>
        <dbReference type="EMBL" id="ETR66398.1"/>
    </source>
</evidence>
<dbReference type="EMBL" id="ATBP01002014">
    <property type="protein sequence ID" value="ETR66398.1"/>
    <property type="molecule type" value="Genomic_DNA"/>
</dbReference>
<proteinExistence type="predicted"/>